<feature type="compositionally biased region" description="Low complexity" evidence="1">
    <location>
        <begin position="70"/>
        <end position="81"/>
    </location>
</feature>
<organism evidence="3">
    <name type="scientific">Rhodosorus marinus</name>
    <dbReference type="NCBI Taxonomy" id="101924"/>
    <lineage>
        <taxon>Eukaryota</taxon>
        <taxon>Rhodophyta</taxon>
        <taxon>Stylonematophyceae</taxon>
        <taxon>Stylonematales</taxon>
        <taxon>Stylonemataceae</taxon>
        <taxon>Rhodosorus</taxon>
    </lineage>
</organism>
<feature type="transmembrane region" description="Helical" evidence="2">
    <location>
        <begin position="241"/>
        <end position="262"/>
    </location>
</feature>
<dbReference type="AlphaFoldDB" id="A0A7S3EBI7"/>
<sequence length="263" mass="28253">MSSTAERAAERRRKILAKQKDRMAVATGAAESISRDSDGVHHIAGTNNGLATEPAVESMETPGVAAPTGPFSFPPKVSSSVQAAPADEVLPRPSGSASKQEGTTMPVRRGTGFPGSPGDFRGPGFPSQIGPSAFGQVQDPSSVPANSSRTLEINQQRARLPRATTYLRLTVLLITSVGIVFSQELFRGAKNMSAVQAFAGVEFVIYTPNVVSLWLLFQSQGILTFLFALKKEASALYRDGVVYFFFIFLLLRLKSYFATYLIG</sequence>
<gene>
    <name evidence="3" type="ORF">RMAR00112_LOCUS11698</name>
</gene>
<keyword evidence="2" id="KW-1133">Transmembrane helix</keyword>
<feature type="transmembrane region" description="Helical" evidence="2">
    <location>
        <begin position="165"/>
        <end position="183"/>
    </location>
</feature>
<accession>A0A7S3EBI7</accession>
<dbReference type="EMBL" id="HBHW01015276">
    <property type="protein sequence ID" value="CAE0043723.1"/>
    <property type="molecule type" value="Transcribed_RNA"/>
</dbReference>
<evidence type="ECO:0000313" key="3">
    <source>
        <dbReference type="EMBL" id="CAE0043723.1"/>
    </source>
</evidence>
<feature type="region of interest" description="Disordered" evidence="1">
    <location>
        <begin position="1"/>
        <end position="148"/>
    </location>
</feature>
<proteinExistence type="predicted"/>
<keyword evidence="2" id="KW-0472">Membrane</keyword>
<name>A0A7S3EBI7_9RHOD</name>
<evidence type="ECO:0000256" key="2">
    <source>
        <dbReference type="SAM" id="Phobius"/>
    </source>
</evidence>
<evidence type="ECO:0000256" key="1">
    <source>
        <dbReference type="SAM" id="MobiDB-lite"/>
    </source>
</evidence>
<feature type="transmembrane region" description="Helical" evidence="2">
    <location>
        <begin position="203"/>
        <end position="229"/>
    </location>
</feature>
<protein>
    <submittedName>
        <fullName evidence="3">Uncharacterized protein</fullName>
    </submittedName>
</protein>
<feature type="compositionally biased region" description="Polar residues" evidence="1">
    <location>
        <begin position="138"/>
        <end position="148"/>
    </location>
</feature>
<keyword evidence="2" id="KW-0812">Transmembrane</keyword>
<reference evidence="3" key="1">
    <citation type="submission" date="2021-01" db="EMBL/GenBank/DDBJ databases">
        <authorList>
            <person name="Corre E."/>
            <person name="Pelletier E."/>
            <person name="Niang G."/>
            <person name="Scheremetjew M."/>
            <person name="Finn R."/>
            <person name="Kale V."/>
            <person name="Holt S."/>
            <person name="Cochrane G."/>
            <person name="Meng A."/>
            <person name="Brown T."/>
            <person name="Cohen L."/>
        </authorList>
    </citation>
    <scope>NUCLEOTIDE SEQUENCE</scope>
    <source>
        <strain evidence="3">CCMP 769</strain>
    </source>
</reference>